<evidence type="ECO:0000313" key="1">
    <source>
        <dbReference type="EMBL" id="NNH78315.1"/>
    </source>
</evidence>
<dbReference type="AlphaFoldDB" id="A0A7Y2RGE7"/>
<dbReference type="RefSeq" id="WP_171540742.1">
    <property type="nucleotide sequence ID" value="NZ_JABERL010000032.1"/>
</dbReference>
<evidence type="ECO:0000313" key="2">
    <source>
        <dbReference type="Proteomes" id="UP000569202"/>
    </source>
</evidence>
<accession>A0A7Y2RGE7</accession>
<reference evidence="1 2" key="1">
    <citation type="submission" date="2020-04" db="EMBL/GenBank/DDBJ databases">
        <title>Acinetobacter Taxon 24.</title>
        <authorList>
            <person name="Nemec A."/>
            <person name="Radolfova-Krizova L."/>
            <person name="Higgins P.G."/>
            <person name="Spanelova P."/>
        </authorList>
    </citation>
    <scope>NUCLEOTIDE SEQUENCE [LARGE SCALE GENOMIC DNA]</scope>
    <source>
        <strain evidence="1 2">ANC 5380</strain>
    </source>
</reference>
<dbReference type="EMBL" id="JABERL010000032">
    <property type="protein sequence ID" value="NNH78315.1"/>
    <property type="molecule type" value="Genomic_DNA"/>
</dbReference>
<proteinExistence type="predicted"/>
<gene>
    <name evidence="1" type="ORF">HLH17_11665</name>
</gene>
<evidence type="ECO:0008006" key="3">
    <source>
        <dbReference type="Google" id="ProtNLM"/>
    </source>
</evidence>
<organism evidence="1 2">
    <name type="scientific">Acinetobacter terrae</name>
    <dbReference type="NCBI Taxonomy" id="2731247"/>
    <lineage>
        <taxon>Bacteria</taxon>
        <taxon>Pseudomonadati</taxon>
        <taxon>Pseudomonadota</taxon>
        <taxon>Gammaproteobacteria</taxon>
        <taxon>Moraxellales</taxon>
        <taxon>Moraxellaceae</taxon>
        <taxon>Acinetobacter</taxon>
        <taxon>Acinetobacter Taxon 24</taxon>
    </lineage>
</organism>
<dbReference type="Proteomes" id="UP000569202">
    <property type="component" value="Unassembled WGS sequence"/>
</dbReference>
<sequence>MSKEKPKMGFGEELEEIQANPEATLEDVTDQQVEYTRNLMYKIILTPHTGDVKKRFRKEHGRLASVPLYYEEEKVLKEAAGFVGESLNDFIRDVVLKEAKRVLGVEKYNATLGKPFNQTKVKLSAEEHAKLSEQHKAEREKNR</sequence>
<name>A0A7Y2RGE7_9GAMM</name>
<comment type="caution">
    <text evidence="1">The sequence shown here is derived from an EMBL/GenBank/DDBJ whole genome shotgun (WGS) entry which is preliminary data.</text>
</comment>
<protein>
    <recommendedName>
        <fullName evidence="3">DUF1778 domain-containing protein</fullName>
    </recommendedName>
</protein>